<reference evidence="7" key="1">
    <citation type="submission" date="2025-08" db="UniProtKB">
        <authorList>
            <consortium name="RefSeq"/>
        </authorList>
    </citation>
    <scope>IDENTIFICATION</scope>
</reference>
<feature type="domain" description="SWIM-type" evidence="5">
    <location>
        <begin position="702"/>
        <end position="734"/>
    </location>
</feature>
<organism evidence="6 7">
    <name type="scientific">Elaeis guineensis var. tenera</name>
    <name type="common">Oil palm</name>
    <dbReference type="NCBI Taxonomy" id="51953"/>
    <lineage>
        <taxon>Eukaryota</taxon>
        <taxon>Viridiplantae</taxon>
        <taxon>Streptophyta</taxon>
        <taxon>Embryophyta</taxon>
        <taxon>Tracheophyta</taxon>
        <taxon>Spermatophyta</taxon>
        <taxon>Magnoliopsida</taxon>
        <taxon>Liliopsida</taxon>
        <taxon>Arecaceae</taxon>
        <taxon>Arecoideae</taxon>
        <taxon>Cocoseae</taxon>
        <taxon>Elaeidinae</taxon>
        <taxon>Elaeis</taxon>
    </lineage>
</organism>
<dbReference type="Pfam" id="PF03108">
    <property type="entry name" value="DBD_Tnp_Mut"/>
    <property type="match status" value="1"/>
</dbReference>
<keyword evidence="3" id="KW-0862">Zinc</keyword>
<accession>A0A8N4EVX6</accession>
<evidence type="ECO:0000256" key="1">
    <source>
        <dbReference type="ARBA" id="ARBA00022723"/>
    </source>
</evidence>
<dbReference type="Pfam" id="PF04434">
    <property type="entry name" value="SWIM"/>
    <property type="match status" value="1"/>
</dbReference>
<dbReference type="SMART" id="SM00666">
    <property type="entry name" value="PB1"/>
    <property type="match status" value="1"/>
</dbReference>
<dbReference type="PROSITE" id="PS50966">
    <property type="entry name" value="ZF_SWIM"/>
    <property type="match status" value="1"/>
</dbReference>
<dbReference type="CDD" id="cd06410">
    <property type="entry name" value="PB1_UP2"/>
    <property type="match status" value="1"/>
</dbReference>
<dbReference type="InterPro" id="IPR007527">
    <property type="entry name" value="Znf_SWIM"/>
</dbReference>
<sequence>MVEGTVIAVCQFGGDFVPNDDGTMSYSGGEAHALDISRDMKFDDLKSELASMFNIDSSHLSIKYFLPGNQRTLITISSDKDLRRMVDFNMGSITTDLYISSKIDSRTVFFSRAHRNIAADSGTSIVDKVGAVCNVRSQRLAAVNGGSKRVPRGRISVVGANTHKVATGSTVQNIRQLEVNTAGKSNGRIVAADSVTFSASSPTADIVGQQILVADDNVEDRATQRSLADSSTPIIMAVDAAENAGPQSAPWDCVITEVGQEFDNVKAFRDELCKYAFVKGFAYKYIKNDNVRVTVKCTVETCPWRIHASGSARKQKFMIKKFNNVHTCGAGSGDDGHQRATRHWLASIVKEKLLDNPQSKPRDIARDIYQDYGINLNYTQAWHAKEAAQKELHFLHEEVCNQLPHLCKKIMEANPGSITTLAASVDSKVRRVFVSLHASLHGFEHGCRPLLFLDRIPLKANNQWKLLGAAAMDGDDCIFPVAFAAVEAETHNSWHWFLVQLKHAVSRSCNMTIVSCRQKGLDESVPRVFEDSYHAYSLFHLIEELKAELKKSSCSEQDKHAIVEDFKSAAQAYAVDDFNACIGRIENISRDVAEWVLSTKPEHWSNALFRGSRYDHLSPNIVDSLSRWIAVKDELTIVQLIGALLAKTKDVMDSRRQTSSTWAGTLTPSMEQKLQKEIPKARMLLVVCSSDSVFEVRGSSINVVNIASWECTCQRWQLTGLPCLHAIAVFNRTGRSAYEYCSRYFKCESYRLTYSASINLVPDIESISSVVGANSYPPHAQRPPGRRKRKRINPHKTSIRPLHCSRCKEAGHNKATCEVQL</sequence>
<evidence type="ECO:0000313" key="6">
    <source>
        <dbReference type="Proteomes" id="UP000504607"/>
    </source>
</evidence>
<dbReference type="SUPFAM" id="SSF54277">
    <property type="entry name" value="CAD &amp; PB1 domains"/>
    <property type="match status" value="1"/>
</dbReference>
<dbReference type="GeneID" id="105040249"/>
<keyword evidence="2 4" id="KW-0863">Zinc-finger</keyword>
<proteinExistence type="predicted"/>
<dbReference type="Gene3D" id="3.10.20.90">
    <property type="entry name" value="Phosphatidylinositol 3-kinase Catalytic Subunit, Chain A, domain 1"/>
    <property type="match status" value="1"/>
</dbReference>
<evidence type="ECO:0000313" key="7">
    <source>
        <dbReference type="RefSeq" id="XP_029118942.1"/>
    </source>
</evidence>
<gene>
    <name evidence="7" type="primary">LOC105040249</name>
</gene>
<dbReference type="Pfam" id="PF00564">
    <property type="entry name" value="PB1"/>
    <property type="match status" value="1"/>
</dbReference>
<dbReference type="Pfam" id="PF10551">
    <property type="entry name" value="MULE"/>
    <property type="match status" value="1"/>
</dbReference>
<protein>
    <submittedName>
        <fullName evidence="7">Uncharacterized protein LOC105040249 isoform X1</fullName>
    </submittedName>
</protein>
<dbReference type="Proteomes" id="UP000504607">
    <property type="component" value="Chromosome 3"/>
</dbReference>
<dbReference type="PANTHER" id="PTHR31973">
    <property type="entry name" value="POLYPROTEIN, PUTATIVE-RELATED"/>
    <property type="match status" value="1"/>
</dbReference>
<evidence type="ECO:0000256" key="3">
    <source>
        <dbReference type="ARBA" id="ARBA00022833"/>
    </source>
</evidence>
<dbReference type="InterPro" id="IPR018289">
    <property type="entry name" value="MULE_transposase_dom"/>
</dbReference>
<dbReference type="InterPro" id="IPR000270">
    <property type="entry name" value="PB1_dom"/>
</dbReference>
<keyword evidence="1" id="KW-0479">Metal-binding</keyword>
<dbReference type="PANTHER" id="PTHR31973:SF166">
    <property type="entry name" value="OS10G0104700 PROTEIN"/>
    <property type="match status" value="1"/>
</dbReference>
<keyword evidence="6" id="KW-1185">Reference proteome</keyword>
<name>A0A8N4EVX6_ELAGV</name>
<dbReference type="OrthoDB" id="125347at2759"/>
<dbReference type="AlphaFoldDB" id="A0A8N4EVX6"/>
<evidence type="ECO:0000256" key="2">
    <source>
        <dbReference type="ARBA" id="ARBA00022771"/>
    </source>
</evidence>
<dbReference type="InterPro" id="IPR004332">
    <property type="entry name" value="Transposase_MuDR"/>
</dbReference>
<dbReference type="SMART" id="SM00575">
    <property type="entry name" value="ZnF_PMZ"/>
    <property type="match status" value="1"/>
</dbReference>
<dbReference type="RefSeq" id="XP_029118942.1">
    <property type="nucleotide sequence ID" value="XM_029263109.1"/>
</dbReference>
<evidence type="ECO:0000259" key="5">
    <source>
        <dbReference type="PROSITE" id="PS50966"/>
    </source>
</evidence>
<evidence type="ECO:0000256" key="4">
    <source>
        <dbReference type="PROSITE-ProRule" id="PRU00325"/>
    </source>
</evidence>
<dbReference type="GO" id="GO:0008270">
    <property type="term" value="F:zinc ion binding"/>
    <property type="evidence" value="ECO:0007669"/>
    <property type="project" value="UniProtKB-KW"/>
</dbReference>
<dbReference type="InterPro" id="IPR006564">
    <property type="entry name" value="Znf_PMZ"/>
</dbReference>